<dbReference type="UniPathway" id="UPA00143"/>
<comment type="catalytic activity">
    <reaction evidence="1">
        <text>S-ubiquitinyl-[E2 ubiquitin-conjugating enzyme]-L-cysteine + [acceptor protein]-L-lysine = [E2 ubiquitin-conjugating enzyme]-L-cysteine + N(6)-ubiquitinyl-[acceptor protein]-L-lysine.</text>
        <dbReference type="EC" id="2.3.2.27"/>
    </reaction>
</comment>
<reference evidence="21" key="1">
    <citation type="submission" date="2016-04" db="UniProtKB">
        <authorList>
            <consortium name="WormBaseParasite"/>
        </authorList>
    </citation>
    <scope>IDENTIFICATION</scope>
</reference>
<evidence type="ECO:0000259" key="18">
    <source>
        <dbReference type="PROSITE" id="PS51698"/>
    </source>
</evidence>
<dbReference type="CDD" id="cd16658">
    <property type="entry name" value="RING-Ubox_UBE4B"/>
    <property type="match status" value="1"/>
</dbReference>
<dbReference type="GO" id="GO:0005737">
    <property type="term" value="C:cytoplasm"/>
    <property type="evidence" value="ECO:0007669"/>
    <property type="project" value="UniProtKB-SubCell"/>
</dbReference>
<organism evidence="21">
    <name type="scientific">Enterobius vermicularis</name>
    <name type="common">Human pinworm</name>
    <dbReference type="NCBI Taxonomy" id="51028"/>
    <lineage>
        <taxon>Eukaryota</taxon>
        <taxon>Metazoa</taxon>
        <taxon>Ecdysozoa</taxon>
        <taxon>Nematoda</taxon>
        <taxon>Chromadorea</taxon>
        <taxon>Rhabditida</taxon>
        <taxon>Spirurina</taxon>
        <taxon>Oxyuridomorpha</taxon>
        <taxon>Oxyuroidea</taxon>
        <taxon>Oxyuridae</taxon>
        <taxon>Enterobius</taxon>
    </lineage>
</organism>
<feature type="domain" description="U-box" evidence="18">
    <location>
        <begin position="912"/>
        <end position="985"/>
    </location>
</feature>
<comment type="pathway">
    <text evidence="4">Protein modification; protein ubiquitination.</text>
</comment>
<dbReference type="InterPro" id="IPR003613">
    <property type="entry name" value="Ubox_domain"/>
</dbReference>
<evidence type="ECO:0000256" key="12">
    <source>
        <dbReference type="ARBA" id="ARBA00023242"/>
    </source>
</evidence>
<dbReference type="Proteomes" id="UP000274131">
    <property type="component" value="Unassembled WGS sequence"/>
</dbReference>
<gene>
    <name evidence="19" type="ORF">EVEC_LOCUS706</name>
</gene>
<dbReference type="EC" id="2.3.2.27" evidence="6"/>
<dbReference type="PANTHER" id="PTHR13931:SF2">
    <property type="entry name" value="UBIQUITIN CONJUGATION FACTOR E4 B"/>
    <property type="match status" value="1"/>
</dbReference>
<dbReference type="GO" id="GO:0000151">
    <property type="term" value="C:ubiquitin ligase complex"/>
    <property type="evidence" value="ECO:0007669"/>
    <property type="project" value="InterPro"/>
</dbReference>
<evidence type="ECO:0000256" key="5">
    <source>
        <dbReference type="ARBA" id="ARBA00007434"/>
    </source>
</evidence>
<evidence type="ECO:0000256" key="6">
    <source>
        <dbReference type="ARBA" id="ARBA00012483"/>
    </source>
</evidence>
<keyword evidence="17" id="KW-0175">Coiled coil</keyword>
<evidence type="ECO:0000256" key="13">
    <source>
        <dbReference type="ARBA" id="ARBA00056267"/>
    </source>
</evidence>
<dbReference type="SMART" id="SM00504">
    <property type="entry name" value="Ubox"/>
    <property type="match status" value="1"/>
</dbReference>
<evidence type="ECO:0000256" key="11">
    <source>
        <dbReference type="ARBA" id="ARBA00022990"/>
    </source>
</evidence>
<evidence type="ECO:0000313" key="20">
    <source>
        <dbReference type="Proteomes" id="UP000274131"/>
    </source>
</evidence>
<evidence type="ECO:0000256" key="4">
    <source>
        <dbReference type="ARBA" id="ARBA00004906"/>
    </source>
</evidence>
<dbReference type="AlphaFoldDB" id="A0A0N4UUD9"/>
<feature type="coiled-coil region" evidence="17">
    <location>
        <begin position="449"/>
        <end position="483"/>
    </location>
</feature>
<accession>A0A0N4UUD9</accession>
<evidence type="ECO:0000313" key="21">
    <source>
        <dbReference type="WBParaSite" id="EVEC_0000099801-mRNA-1"/>
    </source>
</evidence>
<protein>
    <recommendedName>
        <fullName evidence="14">Ubiquitin conjugation factor E4 B</fullName>
        <ecNumber evidence="6">2.3.2.27</ecNumber>
    </recommendedName>
    <alternativeName>
        <fullName evidence="16">RING-type E3 ubiquitin transferase E4 B</fullName>
    </alternativeName>
    <alternativeName>
        <fullName evidence="15">Ubiquitin fusion degradation protein 2</fullName>
    </alternativeName>
</protein>
<dbReference type="GO" id="GO:0005634">
    <property type="term" value="C:nucleus"/>
    <property type="evidence" value="ECO:0007669"/>
    <property type="project" value="UniProtKB-SubCell"/>
</dbReference>
<dbReference type="InterPro" id="IPR013083">
    <property type="entry name" value="Znf_RING/FYVE/PHD"/>
</dbReference>
<evidence type="ECO:0000256" key="16">
    <source>
        <dbReference type="ARBA" id="ARBA00083610"/>
    </source>
</evidence>
<dbReference type="Pfam" id="PF04564">
    <property type="entry name" value="U-box"/>
    <property type="match status" value="1"/>
</dbReference>
<proteinExistence type="inferred from homology"/>
<reference evidence="19 20" key="2">
    <citation type="submission" date="2018-10" db="EMBL/GenBank/DDBJ databases">
        <authorList>
            <consortium name="Pathogen Informatics"/>
        </authorList>
    </citation>
    <scope>NUCLEOTIDE SEQUENCE [LARGE SCALE GENOMIC DNA]</scope>
</reference>
<keyword evidence="10" id="KW-0833">Ubl conjugation pathway</keyword>
<evidence type="ECO:0000256" key="3">
    <source>
        <dbReference type="ARBA" id="ARBA00004496"/>
    </source>
</evidence>
<dbReference type="FunFam" id="3.30.40.10:FF:000060">
    <property type="entry name" value="ubiquitin conjugation factor E4 B"/>
    <property type="match status" value="1"/>
</dbReference>
<dbReference type="GO" id="GO:0034450">
    <property type="term" value="F:ubiquitin-ubiquitin ligase activity"/>
    <property type="evidence" value="ECO:0007669"/>
    <property type="project" value="InterPro"/>
</dbReference>
<evidence type="ECO:0000256" key="15">
    <source>
        <dbReference type="ARBA" id="ARBA00081821"/>
    </source>
</evidence>
<dbReference type="SUPFAM" id="SSF57850">
    <property type="entry name" value="RING/U-box"/>
    <property type="match status" value="1"/>
</dbReference>
<dbReference type="GO" id="GO:0006511">
    <property type="term" value="P:ubiquitin-dependent protein catabolic process"/>
    <property type="evidence" value="ECO:0007669"/>
    <property type="project" value="InterPro"/>
</dbReference>
<evidence type="ECO:0000256" key="1">
    <source>
        <dbReference type="ARBA" id="ARBA00000900"/>
    </source>
</evidence>
<evidence type="ECO:0000313" key="19">
    <source>
        <dbReference type="EMBL" id="VDD85563.1"/>
    </source>
</evidence>
<dbReference type="OrthoDB" id="20295at2759"/>
<keyword evidence="8" id="KW-0597">Phosphoprotein</keyword>
<dbReference type="STRING" id="51028.A0A0N4UUD9"/>
<evidence type="ECO:0000256" key="9">
    <source>
        <dbReference type="ARBA" id="ARBA00022679"/>
    </source>
</evidence>
<comment type="function">
    <text evidence="13">Ubiquitin-protein ligase that probably functions as an E3 ligase in conjunction with specific E1 and E2 ligases. May also function as an E4 ligase mediating the assembly of polyubiquitin chains on substrates ubiquitinated by another E3 ubiquitin ligase. May regulate myosin assembly in striated muscles together with STUB1 and VCP/p97 by targeting myosin chaperone UNC45B for proteasomal degradation.</text>
</comment>
<evidence type="ECO:0000256" key="2">
    <source>
        <dbReference type="ARBA" id="ARBA00004123"/>
    </source>
</evidence>
<dbReference type="Pfam" id="PF10408">
    <property type="entry name" value="Ufd2P_core"/>
    <property type="match status" value="1"/>
</dbReference>
<dbReference type="GO" id="GO:0036503">
    <property type="term" value="P:ERAD pathway"/>
    <property type="evidence" value="ECO:0007669"/>
    <property type="project" value="InterPro"/>
</dbReference>
<comment type="similarity">
    <text evidence="5">Belongs to the ubiquitin conjugation factor E4 family.</text>
</comment>
<keyword evidence="20" id="KW-1185">Reference proteome</keyword>
<name>A0A0N4UUD9_ENTVE</name>
<keyword evidence="7" id="KW-0963">Cytoplasm</keyword>
<evidence type="ECO:0000256" key="17">
    <source>
        <dbReference type="SAM" id="Coils"/>
    </source>
</evidence>
<evidence type="ECO:0000256" key="7">
    <source>
        <dbReference type="ARBA" id="ARBA00022490"/>
    </source>
</evidence>
<evidence type="ECO:0000256" key="14">
    <source>
        <dbReference type="ARBA" id="ARBA00072779"/>
    </source>
</evidence>
<evidence type="ECO:0000256" key="8">
    <source>
        <dbReference type="ARBA" id="ARBA00022553"/>
    </source>
</evidence>
<dbReference type="WBParaSite" id="EVEC_0000099801-mRNA-1">
    <property type="protein sequence ID" value="EVEC_0000099801-mRNA-1"/>
    <property type="gene ID" value="EVEC_0000099801"/>
</dbReference>
<evidence type="ECO:0000256" key="10">
    <source>
        <dbReference type="ARBA" id="ARBA00022786"/>
    </source>
</evidence>
<dbReference type="Gene3D" id="3.30.40.10">
    <property type="entry name" value="Zinc/RING finger domain, C3HC4 (zinc finger)"/>
    <property type="match status" value="1"/>
</dbReference>
<keyword evidence="9" id="KW-0808">Transferase</keyword>
<dbReference type="PROSITE" id="PS51698">
    <property type="entry name" value="U_BOX"/>
    <property type="match status" value="1"/>
</dbReference>
<keyword evidence="11" id="KW-0007">Acetylation</keyword>
<sequence>MHPEETLQNASGSEISELRAKKLRQDQAASEADGDKGDEEFKLKRIRSLVKRIFGEIEDGLPATSEILAKCDLQTFLNHDDLTVFIDDLIMRRICSLKDSVNNVMEVDSACSLGKALHEPLFDIPCSYADSVLRWLMAADVRVDGENQNKFLMDYERFILPIVKTRIIVQTIYFLRGFYTQLVRREEVIAVFMRLMYQQSVSNNFLYFMIATCVDSEKMDEAALSEVFNPVLDSCHNSMRHQCMADRKNARYALMPYTLLRTLIGIKLVSSRRPIADLLVSRDDFIPDATLEIEGREFSKLCYLGPFFAFSIAPNVDERYSEFSPFFECDNPPEQVQKAMLYEPYLNAVHSVQPDLSKVSSDGFMINFLSVMLDLVEKVTLEKVHTHYLFHPKCRISLKDETRLKLSLEEAAEFGKTVDVNFDLKFPTECFYLTMQALHVSFTSSCSHMKGLRNALYQLDASLKELRLQLQQLQLLLHQKLELEMRLKETMAVRSNVVRATMCIEALVTDNVLLHRLLRFCSQELTFLVKLINPEFPLNNQKFPQEAPNIFCAMPQFFLENALELLVFLLKSKPEILLESRNDLTEQLLVFVCNTQYFNNPYLAANVVDVLFMVCPSVNPAAYQIHRSIINNPLAIDSLFPSLVKFYADVETTGASSEFYDKFNIRRSIQVIFRSLWESAVYKSIMINYARKCSPKFIRFINMVINDTTYLLDESLLALKKIHDIETLMETSEWEKMNFEDRQMKEGSLDDAKRGVRSWLILGRDTLDLFTYFTADAPEPFLGQMLGERLASMLDYNLSQLCGPKCTELKVRDAIHRFTWDPRFLLQQIVHVYLNLSSDKFAQYIASDEVSRMVPVTYSRSYLPELFEMALSRLSANNIVPINEIERFKHLADMAEAKWKQKAQNEEDFGDDIPEEYRDPVMNTLMVDPVKLPSGLVMDRKHILCHLLSSQTDPFTRQPLTESQLVPDDDLRVKIQEWMKEKLSKAK</sequence>
<keyword evidence="12" id="KW-0539">Nucleus</keyword>
<dbReference type="EMBL" id="UXUI01007133">
    <property type="protein sequence ID" value="VDD85563.1"/>
    <property type="molecule type" value="Genomic_DNA"/>
</dbReference>
<dbReference type="InterPro" id="IPR045132">
    <property type="entry name" value="UBE4"/>
</dbReference>
<dbReference type="InterPro" id="IPR019474">
    <property type="entry name" value="Ub_conjug_fac_E4_core"/>
</dbReference>
<dbReference type="PANTHER" id="PTHR13931">
    <property type="entry name" value="UBIQUITINATION FACTOR E4"/>
    <property type="match status" value="1"/>
</dbReference>
<comment type="subcellular location">
    <subcellularLocation>
        <location evidence="3">Cytoplasm</location>
    </subcellularLocation>
    <subcellularLocation>
        <location evidence="2">Nucleus</location>
    </subcellularLocation>
</comment>
<dbReference type="GO" id="GO:0000209">
    <property type="term" value="P:protein polyubiquitination"/>
    <property type="evidence" value="ECO:0007669"/>
    <property type="project" value="TreeGrafter"/>
</dbReference>